<dbReference type="Pfam" id="PF12900">
    <property type="entry name" value="Pyridox_ox_2"/>
    <property type="match status" value="1"/>
</dbReference>
<dbReference type="InterPro" id="IPR012349">
    <property type="entry name" value="Split_barrel_FMN-bd"/>
</dbReference>
<dbReference type="Gene3D" id="2.30.110.10">
    <property type="entry name" value="Electron Transport, Fmn-binding Protein, Chain A"/>
    <property type="match status" value="1"/>
</dbReference>
<evidence type="ECO:0000313" key="2">
    <source>
        <dbReference type="Proteomes" id="UP000078582"/>
    </source>
</evidence>
<dbReference type="InterPro" id="IPR024747">
    <property type="entry name" value="Pyridox_Oxase-rel"/>
</dbReference>
<dbReference type="AlphaFoldDB" id="A0A192H432"/>
<accession>A0A192H432</accession>
<proteinExistence type="predicted"/>
<protein>
    <submittedName>
        <fullName evidence="1">Flavin-nucleotide-binding protein</fullName>
    </submittedName>
</protein>
<name>A0A192H432_9LACO</name>
<dbReference type="PANTHER" id="PTHR34071:SF2">
    <property type="entry name" value="FLAVIN-NUCLEOTIDE-BINDING PROTEIN"/>
    <property type="match status" value="1"/>
</dbReference>
<dbReference type="OrthoDB" id="9794935at2"/>
<evidence type="ECO:0000313" key="1">
    <source>
        <dbReference type="EMBL" id="ANK62977.1"/>
    </source>
</evidence>
<dbReference type="STRING" id="375175.AYR53_09515"/>
<gene>
    <name evidence="1" type="ORF">AYR53_09515</name>
</gene>
<organism evidence="1 2">
    <name type="scientific">Loigolactobacillus backii</name>
    <dbReference type="NCBI Taxonomy" id="375175"/>
    <lineage>
        <taxon>Bacteria</taxon>
        <taxon>Bacillati</taxon>
        <taxon>Bacillota</taxon>
        <taxon>Bacilli</taxon>
        <taxon>Lactobacillales</taxon>
        <taxon>Lactobacillaceae</taxon>
        <taxon>Loigolactobacillus</taxon>
    </lineage>
</organism>
<dbReference type="EMBL" id="CP014873">
    <property type="protein sequence ID" value="ANK62977.1"/>
    <property type="molecule type" value="Genomic_DNA"/>
</dbReference>
<sequence>MRRKEREVTNQKEIMALLQSAHIIHIGIQTTDYPYVVPTNYGFEFVAGQLIIYVHGAPIGRKRDLIAKQPKVGFEIDDGNHLMASDNGDPGRNSFAYHSIIGTGNAELVADFVTKKHALQTILVHETGHTWANIKDHDVDYVGIIKIIVSQYSVKAHHDPK</sequence>
<dbReference type="PANTHER" id="PTHR34071">
    <property type="entry name" value="5-NITROIMIDAZOLE ANTIBIOTICS RESISTANCE PROTEIN, NIMA-FAMILY-RELATED PROTEIN-RELATED"/>
    <property type="match status" value="1"/>
</dbReference>
<dbReference type="GeneID" id="42982493"/>
<dbReference type="RefSeq" id="WP_068280547.1">
    <property type="nucleotide sequence ID" value="NZ_CP014873.1"/>
</dbReference>
<reference evidence="1 2" key="1">
    <citation type="submission" date="2016-03" db="EMBL/GenBank/DDBJ databases">
        <title>Pediococcus and Lactobacillus from brewery environment - whole genome sequencing and assembly.</title>
        <authorList>
            <person name="Behr J."/>
            <person name="Geissler A.J."/>
            <person name="Vogel R.F."/>
        </authorList>
    </citation>
    <scope>NUCLEOTIDE SEQUENCE [LARGE SCALE GENOMIC DNA]</scope>
    <source>
        <strain evidence="1 2">TMW 1.1989</strain>
    </source>
</reference>
<keyword evidence="2" id="KW-1185">Reference proteome</keyword>
<dbReference type="Proteomes" id="UP000078582">
    <property type="component" value="Chromosome"/>
</dbReference>
<dbReference type="SUPFAM" id="SSF50475">
    <property type="entry name" value="FMN-binding split barrel"/>
    <property type="match status" value="1"/>
</dbReference>